<dbReference type="Proteomes" id="UP000243217">
    <property type="component" value="Unassembled WGS sequence"/>
</dbReference>
<dbReference type="EMBL" id="JNBS01000363">
    <property type="protein sequence ID" value="OQS06245.1"/>
    <property type="molecule type" value="Genomic_DNA"/>
</dbReference>
<dbReference type="InterPro" id="IPR032710">
    <property type="entry name" value="NTF2-like_dom_sf"/>
</dbReference>
<dbReference type="OrthoDB" id="9995831at2759"/>
<keyword evidence="2" id="KW-1185">Reference proteome</keyword>
<evidence type="ECO:0000313" key="1">
    <source>
        <dbReference type="EMBL" id="OQS06245.1"/>
    </source>
</evidence>
<dbReference type="Gene3D" id="3.10.450.50">
    <property type="match status" value="1"/>
</dbReference>
<name>A0A1W0A7N7_9STRA</name>
<gene>
    <name evidence="1" type="ORF">THRCLA_01701</name>
</gene>
<accession>A0A1W0A7N7</accession>
<dbReference type="SUPFAM" id="SSF54427">
    <property type="entry name" value="NTF2-like"/>
    <property type="match status" value="1"/>
</dbReference>
<evidence type="ECO:0000313" key="2">
    <source>
        <dbReference type="Proteomes" id="UP000243217"/>
    </source>
</evidence>
<protein>
    <recommendedName>
        <fullName evidence="3">SnoaL-like domain-containing protein</fullName>
    </recommendedName>
</protein>
<dbReference type="AlphaFoldDB" id="A0A1W0A7N7"/>
<sequence length="202" mass="22567">MMSKRRGGKDTKPEMGMAQRMTLKILSLYDSTTNVDAIIQELYHPDATFSDPLIEGKSEIDIANAKIIKLVRGREKVAAQFRVLPSFVAKSHAQLIRGSMAGVTILTIDSTVTYQLKPFPEYMGGSLRMFTVIELEDHKVISHTDHWDIRSVLENVPMLSFLYRNLRSGVGSVSSHVINVFLPETSTPAEAPVETREDSQES</sequence>
<reference evidence="1 2" key="1">
    <citation type="journal article" date="2014" name="Genome Biol. Evol.">
        <title>The secreted proteins of Achlya hypogyna and Thraustotheca clavata identify the ancestral oomycete secretome and reveal gene acquisitions by horizontal gene transfer.</title>
        <authorList>
            <person name="Misner I."/>
            <person name="Blouin N."/>
            <person name="Leonard G."/>
            <person name="Richards T.A."/>
            <person name="Lane C.E."/>
        </authorList>
    </citation>
    <scope>NUCLEOTIDE SEQUENCE [LARGE SCALE GENOMIC DNA]</scope>
    <source>
        <strain evidence="1 2">ATCC 34112</strain>
    </source>
</reference>
<evidence type="ECO:0008006" key="3">
    <source>
        <dbReference type="Google" id="ProtNLM"/>
    </source>
</evidence>
<proteinExistence type="predicted"/>
<comment type="caution">
    <text evidence="1">The sequence shown here is derived from an EMBL/GenBank/DDBJ whole genome shotgun (WGS) entry which is preliminary data.</text>
</comment>
<organism evidence="1 2">
    <name type="scientific">Thraustotheca clavata</name>
    <dbReference type="NCBI Taxonomy" id="74557"/>
    <lineage>
        <taxon>Eukaryota</taxon>
        <taxon>Sar</taxon>
        <taxon>Stramenopiles</taxon>
        <taxon>Oomycota</taxon>
        <taxon>Saprolegniomycetes</taxon>
        <taxon>Saprolegniales</taxon>
        <taxon>Achlyaceae</taxon>
        <taxon>Thraustotheca</taxon>
    </lineage>
</organism>